<organism evidence="2">
    <name type="scientific">Anguilla anguilla</name>
    <name type="common">European freshwater eel</name>
    <name type="synonym">Muraena anguilla</name>
    <dbReference type="NCBI Taxonomy" id="7936"/>
    <lineage>
        <taxon>Eukaryota</taxon>
        <taxon>Metazoa</taxon>
        <taxon>Chordata</taxon>
        <taxon>Craniata</taxon>
        <taxon>Vertebrata</taxon>
        <taxon>Euteleostomi</taxon>
        <taxon>Actinopterygii</taxon>
        <taxon>Neopterygii</taxon>
        <taxon>Teleostei</taxon>
        <taxon>Anguilliformes</taxon>
        <taxon>Anguillidae</taxon>
        <taxon>Anguilla</taxon>
    </lineage>
</organism>
<evidence type="ECO:0000259" key="1">
    <source>
        <dbReference type="Pfam" id="PF16470"/>
    </source>
</evidence>
<dbReference type="Pfam" id="PF16470">
    <property type="entry name" value="S8_pro-domain"/>
    <property type="match status" value="1"/>
</dbReference>
<dbReference type="EMBL" id="GBXM01054489">
    <property type="protein sequence ID" value="JAH54088.1"/>
    <property type="molecule type" value="Transcribed_RNA"/>
</dbReference>
<dbReference type="InterPro" id="IPR032815">
    <property type="entry name" value="S8_pro-domain"/>
</dbReference>
<evidence type="ECO:0000313" key="2">
    <source>
        <dbReference type="EMBL" id="JAH54088.1"/>
    </source>
</evidence>
<dbReference type="SUPFAM" id="SSF54897">
    <property type="entry name" value="Protease propeptides/inhibitors"/>
    <property type="match status" value="1"/>
</dbReference>
<name>A0A0E9TMX0_ANGAN</name>
<dbReference type="InterPro" id="IPR038466">
    <property type="entry name" value="S8_pro-domain_sf"/>
</dbReference>
<protein>
    <recommendedName>
        <fullName evidence="1">Peptidase S8 pro-domain domain-containing protein</fullName>
    </recommendedName>
</protein>
<dbReference type="Gene3D" id="3.30.70.850">
    <property type="entry name" value="Peptidase S8, pro-domain"/>
    <property type="match status" value="1"/>
</dbReference>
<dbReference type="AlphaFoldDB" id="A0A0E9TMX0"/>
<accession>A0A0E9TMX0</accession>
<reference evidence="2" key="2">
    <citation type="journal article" date="2015" name="Fish Shellfish Immunol.">
        <title>Early steps in the European eel (Anguilla anguilla)-Vibrio vulnificus interaction in the gills: Role of the RtxA13 toxin.</title>
        <authorList>
            <person name="Callol A."/>
            <person name="Pajuelo D."/>
            <person name="Ebbesson L."/>
            <person name="Teles M."/>
            <person name="MacKenzie S."/>
            <person name="Amaro C."/>
        </authorList>
    </citation>
    <scope>NUCLEOTIDE SEQUENCE</scope>
</reference>
<dbReference type="EMBL" id="GBXM01054885">
    <property type="protein sequence ID" value="JAH53692.1"/>
    <property type="molecule type" value="Transcribed_RNA"/>
</dbReference>
<reference evidence="2" key="1">
    <citation type="submission" date="2014-11" db="EMBL/GenBank/DDBJ databases">
        <authorList>
            <person name="Amaro Gonzalez C."/>
        </authorList>
    </citation>
    <scope>NUCLEOTIDE SEQUENCE</scope>
</reference>
<sequence>MGQIGDLKDYYHFFHSRTIKRSTLSSRGGHSFITMEPTVEWIEHHLQRRRELRPQDHNHRPAAALYGQSHWNLGVGPDGCWDHRPLSGGKSWTHLA</sequence>
<feature type="domain" description="Peptidase S8 pro-domain" evidence="1">
    <location>
        <begin position="1"/>
        <end position="51"/>
    </location>
</feature>
<proteinExistence type="predicted"/>